<dbReference type="RefSeq" id="WP_155888938.1">
    <property type="nucleotide sequence ID" value="NZ_JBHLZN010000002.1"/>
</dbReference>
<feature type="domain" description="Cupin type-2" evidence="1">
    <location>
        <begin position="31"/>
        <end position="95"/>
    </location>
</feature>
<dbReference type="Pfam" id="PF07883">
    <property type="entry name" value="Cupin_2"/>
    <property type="match status" value="1"/>
</dbReference>
<keyword evidence="3" id="KW-1185">Reference proteome</keyword>
<sequence>MTPRLAQARLLQAGGERFIELFRHGSLQLEYYRPQGVDRQQPHRRDEVYVIISGRGDFIQQGHCQSVEPGQVLMVPAGKEHRFVNFSDDFATWVLFYGPDGGEQA</sequence>
<reference evidence="2 3" key="1">
    <citation type="submission" date="2024-09" db="EMBL/GenBank/DDBJ databases">
        <authorList>
            <person name="Sun Q."/>
            <person name="Mori K."/>
        </authorList>
    </citation>
    <scope>NUCLEOTIDE SEQUENCE [LARGE SCALE GENOMIC DNA]</scope>
    <source>
        <strain evidence="2 3">ATCC 51285</strain>
    </source>
</reference>
<dbReference type="InterPro" id="IPR014710">
    <property type="entry name" value="RmlC-like_jellyroll"/>
</dbReference>
<evidence type="ECO:0000259" key="1">
    <source>
        <dbReference type="Pfam" id="PF07883"/>
    </source>
</evidence>
<protein>
    <submittedName>
        <fullName evidence="2">Cupin domain-containing protein</fullName>
    </submittedName>
</protein>
<gene>
    <name evidence="2" type="ORF">ACFFLH_06125</name>
</gene>
<dbReference type="SUPFAM" id="SSF51182">
    <property type="entry name" value="RmlC-like cupins"/>
    <property type="match status" value="1"/>
</dbReference>
<dbReference type="InterPro" id="IPR013096">
    <property type="entry name" value="Cupin_2"/>
</dbReference>
<name>A0ABV5Z9Q0_9GAMM</name>
<dbReference type="Gene3D" id="2.60.120.10">
    <property type="entry name" value="Jelly Rolls"/>
    <property type="match status" value="1"/>
</dbReference>
<dbReference type="Proteomes" id="UP001589628">
    <property type="component" value="Unassembled WGS sequence"/>
</dbReference>
<proteinExistence type="predicted"/>
<dbReference type="EMBL" id="JBHLZN010000002">
    <property type="protein sequence ID" value="MFB9885978.1"/>
    <property type="molecule type" value="Genomic_DNA"/>
</dbReference>
<comment type="caution">
    <text evidence="2">The sequence shown here is derived from an EMBL/GenBank/DDBJ whole genome shotgun (WGS) entry which is preliminary data.</text>
</comment>
<accession>A0ABV5Z9Q0</accession>
<evidence type="ECO:0000313" key="2">
    <source>
        <dbReference type="EMBL" id="MFB9885978.1"/>
    </source>
</evidence>
<dbReference type="InterPro" id="IPR011051">
    <property type="entry name" value="RmlC_Cupin_sf"/>
</dbReference>
<evidence type="ECO:0000313" key="3">
    <source>
        <dbReference type="Proteomes" id="UP001589628"/>
    </source>
</evidence>
<organism evidence="2 3">
    <name type="scientific">Balneatrix alpica</name>
    <dbReference type="NCBI Taxonomy" id="75684"/>
    <lineage>
        <taxon>Bacteria</taxon>
        <taxon>Pseudomonadati</taxon>
        <taxon>Pseudomonadota</taxon>
        <taxon>Gammaproteobacteria</taxon>
        <taxon>Oceanospirillales</taxon>
        <taxon>Balneatrichaceae</taxon>
        <taxon>Balneatrix</taxon>
    </lineage>
</organism>